<dbReference type="OMA" id="YGPENNS"/>
<feature type="transmembrane region" description="Helical" evidence="2">
    <location>
        <begin position="335"/>
        <end position="358"/>
    </location>
</feature>
<dbReference type="AlphaFoldDB" id="A0A066WRA3"/>
<dbReference type="HOGENOM" id="CLU_057147_1_0_1"/>
<name>A0A066WRA3_TILAU</name>
<dbReference type="EMBL" id="JMSN01000001">
    <property type="protein sequence ID" value="KDN53534.1"/>
    <property type="molecule type" value="Genomic_DNA"/>
</dbReference>
<protein>
    <submittedName>
        <fullName evidence="3">Uncharacterized protein</fullName>
    </submittedName>
</protein>
<organism evidence="3 4">
    <name type="scientific">Tilletiaria anomala (strain ATCC 24038 / CBS 436.72 / UBC 951)</name>
    <dbReference type="NCBI Taxonomy" id="1037660"/>
    <lineage>
        <taxon>Eukaryota</taxon>
        <taxon>Fungi</taxon>
        <taxon>Dikarya</taxon>
        <taxon>Basidiomycota</taxon>
        <taxon>Ustilaginomycotina</taxon>
        <taxon>Exobasidiomycetes</taxon>
        <taxon>Georgefischeriales</taxon>
        <taxon>Tilletiariaceae</taxon>
        <taxon>Tilletiaria</taxon>
    </lineage>
</organism>
<dbReference type="OrthoDB" id="3365917at2759"/>
<dbReference type="RefSeq" id="XP_013246406.1">
    <property type="nucleotide sequence ID" value="XM_013390952.1"/>
</dbReference>
<keyword evidence="2" id="KW-0812">Transmembrane</keyword>
<evidence type="ECO:0000256" key="2">
    <source>
        <dbReference type="SAM" id="Phobius"/>
    </source>
</evidence>
<feature type="compositionally biased region" description="Low complexity" evidence="1">
    <location>
        <begin position="59"/>
        <end position="90"/>
    </location>
</feature>
<dbReference type="STRING" id="1037660.A0A066WRA3"/>
<dbReference type="InParanoid" id="A0A066WRA3"/>
<feature type="compositionally biased region" description="Gly residues" evidence="1">
    <location>
        <begin position="48"/>
        <end position="58"/>
    </location>
</feature>
<keyword evidence="2" id="KW-1133">Transmembrane helix</keyword>
<evidence type="ECO:0000256" key="1">
    <source>
        <dbReference type="SAM" id="MobiDB-lite"/>
    </source>
</evidence>
<gene>
    <name evidence="3" type="ORF">K437DRAFT_252897</name>
</gene>
<evidence type="ECO:0000313" key="4">
    <source>
        <dbReference type="Proteomes" id="UP000027361"/>
    </source>
</evidence>
<keyword evidence="4" id="KW-1185">Reference proteome</keyword>
<proteinExistence type="predicted"/>
<feature type="region of interest" description="Disordered" evidence="1">
    <location>
        <begin position="41"/>
        <end position="91"/>
    </location>
</feature>
<dbReference type="Proteomes" id="UP000027361">
    <property type="component" value="Unassembled WGS sequence"/>
</dbReference>
<keyword evidence="2" id="KW-0472">Membrane</keyword>
<dbReference type="GeneID" id="25263433"/>
<comment type="caution">
    <text evidence="3">The sequence shown here is derived from an EMBL/GenBank/DDBJ whole genome shotgun (WGS) entry which is preliminary data.</text>
</comment>
<evidence type="ECO:0000313" key="3">
    <source>
        <dbReference type="EMBL" id="KDN53534.1"/>
    </source>
</evidence>
<reference evidence="3 4" key="1">
    <citation type="submission" date="2014-05" db="EMBL/GenBank/DDBJ databases">
        <title>Draft genome sequence of a rare smut relative, Tilletiaria anomala UBC 951.</title>
        <authorList>
            <consortium name="DOE Joint Genome Institute"/>
            <person name="Toome M."/>
            <person name="Kuo A."/>
            <person name="Henrissat B."/>
            <person name="Lipzen A."/>
            <person name="Tritt A."/>
            <person name="Yoshinaga Y."/>
            <person name="Zane M."/>
            <person name="Barry K."/>
            <person name="Grigoriev I.V."/>
            <person name="Spatafora J.W."/>
            <person name="Aimea M.C."/>
        </authorList>
    </citation>
    <scope>NUCLEOTIDE SEQUENCE [LARGE SCALE GENOMIC DNA]</scope>
    <source>
        <strain evidence="3 4">UBC 951</strain>
    </source>
</reference>
<sequence length="359" mass="35954">MTPAPILIRPDADSVDNNGFVWRHGSAAAADFSLWLNPVPELSRKRAGGGGGGGGGGRSSSSSSPSFSGGRSSSGTTSSSSSSSSSFGTSANSVKGFTPGTVSGGAGVYGSSAARGIANPYTISSGSFAGRTAGGGTRNGVYGSSSYGSGYTTVAAGAGAGALVGGAVGARGFPFIYWPVYYPYAPYYYGSHIYGPENNSSRPGGSMTLYVLQAPNGVNQSANNFALYGDANSVADVWDSVKPICGVGPALQANFTVSPNNTVQYYRASSFALLLQDYSSNLPNITTDAAGASSDNVTQPPAPLPSGVDATYLDCLNSTIGTFVPLLDTAVSNEAASLIGAAGFAPVIALLVAMLSYVS</sequence>
<accession>A0A066WRA3</accession>